<dbReference type="InterPro" id="IPR000219">
    <property type="entry name" value="DH_dom"/>
</dbReference>
<accession>A0A7F5RAE7</accession>
<feature type="domain" description="PH" evidence="5">
    <location>
        <begin position="1542"/>
        <end position="1631"/>
    </location>
</feature>
<evidence type="ECO:0000313" key="8">
    <source>
        <dbReference type="RefSeq" id="XP_025832935.1"/>
    </source>
</evidence>
<keyword evidence="1 2" id="KW-0728">SH3 domain</keyword>
<feature type="compositionally biased region" description="Basic and acidic residues" evidence="3">
    <location>
        <begin position="802"/>
        <end position="816"/>
    </location>
</feature>
<dbReference type="Pfam" id="PF00018">
    <property type="entry name" value="SH3_1"/>
    <property type="match status" value="1"/>
</dbReference>
<feature type="region of interest" description="Disordered" evidence="3">
    <location>
        <begin position="157"/>
        <end position="213"/>
    </location>
</feature>
<name>A0A7F5RAE7_AGRPL</name>
<evidence type="ECO:0000259" key="5">
    <source>
        <dbReference type="PROSITE" id="PS50003"/>
    </source>
</evidence>
<reference evidence="8" key="1">
    <citation type="submission" date="2025-08" db="UniProtKB">
        <authorList>
            <consortium name="RefSeq"/>
        </authorList>
    </citation>
    <scope>IDENTIFICATION</scope>
    <source>
        <tissue evidence="8">Entire body</tissue>
    </source>
</reference>
<dbReference type="Gene3D" id="1.20.900.10">
    <property type="entry name" value="Dbl homology (DH) domain"/>
    <property type="match status" value="1"/>
</dbReference>
<dbReference type="GeneID" id="108732659"/>
<feature type="compositionally biased region" description="Polar residues" evidence="3">
    <location>
        <begin position="326"/>
        <end position="341"/>
    </location>
</feature>
<dbReference type="InterPro" id="IPR001452">
    <property type="entry name" value="SH3_domain"/>
</dbReference>
<dbReference type="InterPro" id="IPR036028">
    <property type="entry name" value="SH3-like_dom_sf"/>
</dbReference>
<dbReference type="SUPFAM" id="SSF48065">
    <property type="entry name" value="DBL homology domain (DH-domain)"/>
    <property type="match status" value="1"/>
</dbReference>
<dbReference type="CDD" id="cd01221">
    <property type="entry name" value="PH_ephexin"/>
    <property type="match status" value="1"/>
</dbReference>
<evidence type="ECO:0000256" key="2">
    <source>
        <dbReference type="PROSITE-ProRule" id="PRU00192"/>
    </source>
</evidence>
<feature type="region of interest" description="Disordered" evidence="3">
    <location>
        <begin position="517"/>
        <end position="542"/>
    </location>
</feature>
<dbReference type="PANTHER" id="PTHR12845:SF5">
    <property type="entry name" value="EPHEXIN, ISOFORM D"/>
    <property type="match status" value="1"/>
</dbReference>
<feature type="compositionally biased region" description="Basic and acidic residues" evidence="3">
    <location>
        <begin position="355"/>
        <end position="373"/>
    </location>
</feature>
<dbReference type="Gene3D" id="2.30.30.40">
    <property type="entry name" value="SH3 Domains"/>
    <property type="match status" value="1"/>
</dbReference>
<dbReference type="SUPFAM" id="SSF50729">
    <property type="entry name" value="PH domain-like"/>
    <property type="match status" value="1"/>
</dbReference>
<evidence type="ECO:0000256" key="1">
    <source>
        <dbReference type="ARBA" id="ARBA00022443"/>
    </source>
</evidence>
<dbReference type="SUPFAM" id="SSF50044">
    <property type="entry name" value="SH3-domain"/>
    <property type="match status" value="1"/>
</dbReference>
<feature type="compositionally biased region" description="Basic and acidic residues" evidence="3">
    <location>
        <begin position="70"/>
        <end position="90"/>
    </location>
</feature>
<evidence type="ECO:0000313" key="7">
    <source>
        <dbReference type="Proteomes" id="UP000192223"/>
    </source>
</evidence>
<feature type="compositionally biased region" description="Polar residues" evidence="3">
    <location>
        <begin position="857"/>
        <end position="870"/>
    </location>
</feature>
<feature type="compositionally biased region" description="Basic and acidic residues" evidence="3">
    <location>
        <begin position="440"/>
        <end position="449"/>
    </location>
</feature>
<dbReference type="GO" id="GO:0005085">
    <property type="term" value="F:guanyl-nucleotide exchange factor activity"/>
    <property type="evidence" value="ECO:0007669"/>
    <property type="project" value="InterPro"/>
</dbReference>
<dbReference type="RefSeq" id="XP_025832935.1">
    <property type="nucleotide sequence ID" value="XM_025977150.1"/>
</dbReference>
<dbReference type="OrthoDB" id="27593at2759"/>
<feature type="region of interest" description="Disordered" evidence="3">
    <location>
        <begin position="440"/>
        <end position="463"/>
    </location>
</feature>
<feature type="region of interest" description="Disordered" evidence="3">
    <location>
        <begin position="731"/>
        <end position="816"/>
    </location>
</feature>
<protein>
    <submittedName>
        <fullName evidence="8">Uncharacterized protein LOC108732659</fullName>
    </submittedName>
</protein>
<dbReference type="InterPro" id="IPR011993">
    <property type="entry name" value="PH-like_dom_sf"/>
</dbReference>
<dbReference type="SMART" id="SM00326">
    <property type="entry name" value="SH3"/>
    <property type="match status" value="1"/>
</dbReference>
<feature type="region of interest" description="Disordered" evidence="3">
    <location>
        <begin position="634"/>
        <end position="676"/>
    </location>
</feature>
<dbReference type="Proteomes" id="UP000192223">
    <property type="component" value="Unplaced"/>
</dbReference>
<dbReference type="KEGG" id="apln:108732659"/>
<gene>
    <name evidence="8" type="primary">LOC108732659</name>
</gene>
<dbReference type="PROSITE" id="PS50002">
    <property type="entry name" value="SH3"/>
    <property type="match status" value="1"/>
</dbReference>
<dbReference type="InterPro" id="IPR035899">
    <property type="entry name" value="DBL_dom_sf"/>
</dbReference>
<sequence length="1728" mass="197179">MAAVAWSKSLSLDRSSSLHCTNNKKPFGTLPVNISLQNIQEKYSELERVKRNIVNSRRLFLKLEDSEVDAAKEKSEEQQSADRKENVIDKKRAHRKVSFKCKKPSNIYWKPKTSATDVNVTVAQLTSRFNQMINGSNKIEEERTISTEEIRLTRAANMSSHKRVHRKPSVKTKPLSEHNRPSTIPRSKHFMKKRHDSKKTGTDTDNNDADSHINTDSEEVKLRSSVSIILDDSYITNTKRHEFPPNVRAAIEIFEKGSTPYSTLDHRKSTKNVPKPQVPEKIVRNRTKDIVIKNGVLMWKVVQQVETDGNSSELHEQTTTDDTIESENQVNVPNTEETPTEQILPPITNPEQEQDEVKSQEEPHASELNETNKSDGFNETDEQLSIPVQIINIPLTPPKRCDSIYETQQLRRTSLKYPSGETSAQPNSSFLWRKQSRENLKKLQKKDDGESVNSSMDSIKTDRSNSSVEQLYYRVNIPNSSSVTSDLTNSIETLDGYEIPQLIISEEDDTYDFVDTSSTTEAKEERLEPPAVPPRPASLPGIANRTSPSLQRIQKECSSPQIEPVNVLIEDSLSTSIHKYEELDKTTDDGYEYCGSPSGDPTKVIYEKIPVRIKSDTEDGYEYCSKTDVKDSERIYETIPHNKDEKKISPQPPPLLPKKQEQPLPPRPPSRSSTLMSSNCYESIYSSKNDKNCDIDYNYELICDVNKWNLPSNRHSLVSCDQQSNSIYGRSLTGWPSEDGSPYSGKANSDLSVSDKSDEWIDISDNEGSLSGNTGLGVIKREKQMGKKTGWPQKIRSQWNKNHNENSDGESDLDHHYESLPERKDESLQIAEDFDSFESDSESENSFAKTDRINRGINITDTQLPEPPSSQQYKFTKFAASAGKKMKKLKRNFTHNDIAIWMARRFSGVDADITEEKTKDDKTESSQKVNVSQEYEVSKSMYNITQEVKLRYPERCVDSGNVTYQNVEFSSTDNSDQTASDRSKNSTIKKSRFLEKFRKSISLSADSANELTQQLNKPRSTFYLTSEIELSDNLVTDMGSKSSLNSLGNDKKNSPKHSVEQNSRNSVTIRPKCPPPPVPVDNNLHIDKKSTSKSTSSWYSDYSLFKSTEIINKSPSTSWYAEIGLYNTSGSTPSTSSAENSGTNTNINIQNNVNENLDQKINEQYYNFKNKEESNYYNGSIDSFSSSETKTENNLDVPHTDIQLHLEDEPLYQFYNAAILEVVCKDATSNFDYDGYEEVGERQNYETYSGSRPTAMQIIAPNRNGVTVARTLWCEIPEVLQSTVLSTLSTHQKKIQEAKFEMMTSEASYLNSLSVLTDHFIKNLDKSELLTQEEKEILYGKIPAVKKCSEKLLLDLEKCWQDNILLHGICEIVQKHTEENFYVYVSYCENQILLNRTLQLIKDRPNCQELLKHLESSHACQSLTLYSFLMLPMQRITRWPLLLDALLKRLSPQDSEFLPCQHALATINKIVTQCNEGARRMERITEMKKIEDQLEFSKNMAPFKIAIENRWLVRSGPVTQMVARNDDSKLTFGKRFLKIPLYLFLFNDMLIVTKSKGDDSYNILHYCMRSYIELNINEIIPSMPTKDVQGRNLFFLTLLENHDGKTVEMLLSCASESDRERWIEALSQPKSEDPNETLYECWDCPQVTVVHSYVANQPDELSLSRGDVLNVTRKMADGWYHGERIRDGQSGWFPSNYTVEVANPHVRARNLRQRYRLLALSESYLKSK</sequence>
<feature type="compositionally biased region" description="Basic and acidic residues" evidence="3">
    <location>
        <begin position="1049"/>
        <end position="1059"/>
    </location>
</feature>
<feature type="region of interest" description="Disordered" evidence="3">
    <location>
        <begin position="835"/>
        <end position="870"/>
    </location>
</feature>
<dbReference type="PROSITE" id="PS50010">
    <property type="entry name" value="DH_2"/>
    <property type="match status" value="1"/>
</dbReference>
<dbReference type="SMART" id="SM00233">
    <property type="entry name" value="PH"/>
    <property type="match status" value="1"/>
</dbReference>
<keyword evidence="7" id="KW-1185">Reference proteome</keyword>
<dbReference type="CTD" id="39900"/>
<dbReference type="InterPro" id="IPR047271">
    <property type="entry name" value="Ephexin-like"/>
</dbReference>
<dbReference type="CDD" id="cd11793">
    <property type="entry name" value="SH3_ephexin1_like"/>
    <property type="match status" value="1"/>
</dbReference>
<evidence type="ECO:0000259" key="6">
    <source>
        <dbReference type="PROSITE" id="PS50010"/>
    </source>
</evidence>
<dbReference type="FunCoup" id="A0A7F5RAE7">
    <property type="interactions" value="6"/>
</dbReference>
<evidence type="ECO:0000259" key="4">
    <source>
        <dbReference type="PROSITE" id="PS50002"/>
    </source>
</evidence>
<dbReference type="Gene3D" id="2.30.29.30">
    <property type="entry name" value="Pleckstrin-homology domain (PH domain)/Phosphotyrosine-binding domain (PTB)"/>
    <property type="match status" value="1"/>
</dbReference>
<dbReference type="PROSITE" id="PS50003">
    <property type="entry name" value="PH_DOMAIN"/>
    <property type="match status" value="1"/>
</dbReference>
<feature type="region of interest" description="Disordered" evidence="3">
    <location>
        <begin position="306"/>
        <end position="379"/>
    </location>
</feature>
<feature type="region of interest" description="Disordered" evidence="3">
    <location>
        <begin position="70"/>
        <end position="91"/>
    </location>
</feature>
<dbReference type="Pfam" id="PF00621">
    <property type="entry name" value="RhoGEF"/>
    <property type="match status" value="1"/>
</dbReference>
<dbReference type="PANTHER" id="PTHR12845">
    <property type="entry name" value="GUANINE NUCLEOTIDE EXCHANGE FACTOR"/>
    <property type="match status" value="1"/>
</dbReference>
<feature type="region of interest" description="Disordered" evidence="3">
    <location>
        <begin position="1041"/>
        <end position="1096"/>
    </location>
</feature>
<dbReference type="InParanoid" id="A0A7F5RAE7"/>
<feature type="compositionally biased region" description="Basic and acidic residues" evidence="3">
    <location>
        <begin position="634"/>
        <end position="648"/>
    </location>
</feature>
<dbReference type="InterPro" id="IPR047270">
    <property type="entry name" value="PH_ephexin"/>
</dbReference>
<dbReference type="InterPro" id="IPR001849">
    <property type="entry name" value="PH_domain"/>
</dbReference>
<feature type="domain" description="SH3" evidence="4">
    <location>
        <begin position="1642"/>
        <end position="1703"/>
    </location>
</feature>
<feature type="compositionally biased region" description="Polar residues" evidence="3">
    <location>
        <begin position="451"/>
        <end position="463"/>
    </location>
</feature>
<evidence type="ECO:0000256" key="3">
    <source>
        <dbReference type="SAM" id="MobiDB-lite"/>
    </source>
</evidence>
<feature type="compositionally biased region" description="Basic residues" evidence="3">
    <location>
        <begin position="160"/>
        <end position="170"/>
    </location>
</feature>
<dbReference type="CDD" id="cd00160">
    <property type="entry name" value="RhoGEF"/>
    <property type="match status" value="1"/>
</dbReference>
<organism evidence="7 8">
    <name type="scientific">Agrilus planipennis</name>
    <name type="common">Emerald ash borer</name>
    <name type="synonym">Agrilus marcopoli</name>
    <dbReference type="NCBI Taxonomy" id="224129"/>
    <lineage>
        <taxon>Eukaryota</taxon>
        <taxon>Metazoa</taxon>
        <taxon>Ecdysozoa</taxon>
        <taxon>Arthropoda</taxon>
        <taxon>Hexapoda</taxon>
        <taxon>Insecta</taxon>
        <taxon>Pterygota</taxon>
        <taxon>Neoptera</taxon>
        <taxon>Endopterygota</taxon>
        <taxon>Coleoptera</taxon>
        <taxon>Polyphaga</taxon>
        <taxon>Elateriformia</taxon>
        <taxon>Buprestoidea</taxon>
        <taxon>Buprestidae</taxon>
        <taxon>Agrilinae</taxon>
        <taxon>Agrilus</taxon>
    </lineage>
</organism>
<feature type="compositionally biased region" description="Basic residues" evidence="3">
    <location>
        <begin position="186"/>
        <end position="197"/>
    </location>
</feature>
<proteinExistence type="predicted"/>
<feature type="domain" description="DH" evidence="6">
    <location>
        <begin position="1294"/>
        <end position="1477"/>
    </location>
</feature>
<dbReference type="SMART" id="SM00325">
    <property type="entry name" value="RhoGEF"/>
    <property type="match status" value="1"/>
</dbReference>